<reference evidence="1" key="1">
    <citation type="submission" date="2022-12" db="EMBL/GenBank/DDBJ databases">
        <title>Genome Sequence of Lasiodiplodia mahajangana.</title>
        <authorList>
            <person name="Buettner E."/>
        </authorList>
    </citation>
    <scope>NUCLEOTIDE SEQUENCE</scope>
    <source>
        <strain evidence="1">VT137</strain>
    </source>
</reference>
<sequence>MAMTKLQLSSRSARKKIKETTNREPIMLDGNESKKGFRDRARATLRGLTLDTKLAQDSIRAENSSTTFGKSPNGKPAPLIRRENEKNFRGKAEQKSPVADTKLVHDAQKAENTGVTRKASHADSPKLTEAMLNNNWRNPRRNLEENALDMMEPLWSAPPEQSKFLDYIKIKHQRDDDHEVVNYDHGLKRVAYRCRRPEDVKPELVPYTRPDSVSAELCLSAPATKTEFSAAEIGTEEQSAKYDPSVFQPSVKSIVRLDDMAPTKRAGYEKILHWDEQQADLKRSKHGGLRNSSSIATVSLIDPASSSNWEVIEFPYAEIRAVKGDKQFETGLSTVEETIRNQLSALVVPQSAGLPPEHLRKEYETIRKERQEAMALAKSTIAVRSRQVAAGPNKEVSGVKVANNPHFNDLLGKLNKLCAPRLRAFSVNDKDDAYVLNHADRAQNAGKDNPPLSPSGDSGISGLSSEGRKRSSTLNPQAVEFRCTKQEKPPTATNGSSPVQVPASIKTPAPEEKTEDKTEDPIRRLETRVAELEAQETKRTIHLMETETIALWFLAEVLTIPR</sequence>
<dbReference type="EMBL" id="JAPUUL010000230">
    <property type="protein sequence ID" value="KAJ8131773.1"/>
    <property type="molecule type" value="Genomic_DNA"/>
</dbReference>
<dbReference type="Proteomes" id="UP001153332">
    <property type="component" value="Unassembled WGS sequence"/>
</dbReference>
<protein>
    <submittedName>
        <fullName evidence="1">Uncharacterized protein</fullName>
    </submittedName>
</protein>
<keyword evidence="2" id="KW-1185">Reference proteome</keyword>
<comment type="caution">
    <text evidence="1">The sequence shown here is derived from an EMBL/GenBank/DDBJ whole genome shotgun (WGS) entry which is preliminary data.</text>
</comment>
<evidence type="ECO:0000313" key="1">
    <source>
        <dbReference type="EMBL" id="KAJ8131773.1"/>
    </source>
</evidence>
<proteinExistence type="predicted"/>
<gene>
    <name evidence="1" type="ORF">O1611_g1851</name>
</gene>
<evidence type="ECO:0000313" key="2">
    <source>
        <dbReference type="Proteomes" id="UP001153332"/>
    </source>
</evidence>
<organism evidence="1 2">
    <name type="scientific">Lasiodiplodia mahajangana</name>
    <dbReference type="NCBI Taxonomy" id="1108764"/>
    <lineage>
        <taxon>Eukaryota</taxon>
        <taxon>Fungi</taxon>
        <taxon>Dikarya</taxon>
        <taxon>Ascomycota</taxon>
        <taxon>Pezizomycotina</taxon>
        <taxon>Dothideomycetes</taxon>
        <taxon>Dothideomycetes incertae sedis</taxon>
        <taxon>Botryosphaeriales</taxon>
        <taxon>Botryosphaeriaceae</taxon>
        <taxon>Lasiodiplodia</taxon>
    </lineage>
</organism>
<accession>A0ACC2JWW4</accession>
<name>A0ACC2JWW4_9PEZI</name>